<dbReference type="OrthoDB" id="3393346at2"/>
<protein>
    <submittedName>
        <fullName evidence="1">Uncharacterized protein</fullName>
    </submittedName>
</protein>
<comment type="caution">
    <text evidence="1">The sequence shown here is derived from an EMBL/GenBank/DDBJ whole genome shotgun (WGS) entry which is preliminary data.</text>
</comment>
<sequence length="70" mass="7122">MFNADDAVLKANLVVGRGPTGTMGIHARRASGRGVTGAHDSEVFVAEAPKLTATRADGSVIAIATAPTQF</sequence>
<organism evidence="1 2">
    <name type="scientific">Actinoplanes xinjiangensis</name>
    <dbReference type="NCBI Taxonomy" id="512350"/>
    <lineage>
        <taxon>Bacteria</taxon>
        <taxon>Bacillati</taxon>
        <taxon>Actinomycetota</taxon>
        <taxon>Actinomycetes</taxon>
        <taxon>Micromonosporales</taxon>
        <taxon>Micromonosporaceae</taxon>
        <taxon>Actinoplanes</taxon>
    </lineage>
</organism>
<proteinExistence type="predicted"/>
<evidence type="ECO:0000313" key="1">
    <source>
        <dbReference type="EMBL" id="PWK36112.1"/>
    </source>
</evidence>
<dbReference type="AlphaFoldDB" id="A0A316EVQ9"/>
<evidence type="ECO:0000313" key="2">
    <source>
        <dbReference type="Proteomes" id="UP000245697"/>
    </source>
</evidence>
<dbReference type="Proteomes" id="UP000245697">
    <property type="component" value="Unassembled WGS sequence"/>
</dbReference>
<gene>
    <name evidence="1" type="ORF">BC793_12493</name>
</gene>
<dbReference type="RefSeq" id="WP_109601236.1">
    <property type="nucleotide sequence ID" value="NZ_BONA01000077.1"/>
</dbReference>
<reference evidence="1 2" key="1">
    <citation type="submission" date="2018-05" db="EMBL/GenBank/DDBJ databases">
        <title>Genomic Encyclopedia of Archaeal and Bacterial Type Strains, Phase II (KMG-II): from individual species to whole genera.</title>
        <authorList>
            <person name="Goeker M."/>
        </authorList>
    </citation>
    <scope>NUCLEOTIDE SEQUENCE [LARGE SCALE GENOMIC DNA]</scope>
    <source>
        <strain evidence="1 2">DSM 45184</strain>
    </source>
</reference>
<keyword evidence="2" id="KW-1185">Reference proteome</keyword>
<accession>A0A316EVQ9</accession>
<name>A0A316EVQ9_9ACTN</name>
<dbReference type="EMBL" id="QGGR01000024">
    <property type="protein sequence ID" value="PWK36112.1"/>
    <property type="molecule type" value="Genomic_DNA"/>
</dbReference>